<reference evidence="2 3" key="1">
    <citation type="journal article" date="2019" name="Sci. Rep.">
        <title>Orb-weaving spider Araneus ventricosus genome elucidates the spidroin gene catalogue.</title>
        <authorList>
            <person name="Kono N."/>
            <person name="Nakamura H."/>
            <person name="Ohtoshi R."/>
            <person name="Moran D.A.P."/>
            <person name="Shinohara A."/>
            <person name="Yoshida Y."/>
            <person name="Fujiwara M."/>
            <person name="Mori M."/>
            <person name="Tomita M."/>
            <person name="Arakawa K."/>
        </authorList>
    </citation>
    <scope>NUCLEOTIDE SEQUENCE [LARGE SCALE GENOMIC DNA]</scope>
</reference>
<dbReference type="Proteomes" id="UP000499080">
    <property type="component" value="Unassembled WGS sequence"/>
</dbReference>
<comment type="caution">
    <text evidence="2">The sequence shown here is derived from an EMBL/GenBank/DDBJ whole genome shotgun (WGS) entry which is preliminary data.</text>
</comment>
<feature type="region of interest" description="Disordered" evidence="1">
    <location>
        <begin position="1"/>
        <end position="24"/>
    </location>
</feature>
<gene>
    <name evidence="2" type="ORF">AVEN_214098_1</name>
</gene>
<sequence length="109" mass="12249">MGAAIFSVPPPFPSVQGREAETNKNTSVSSLLFRSIISTWKIRVLDKKEQHSGILPINSQMNRTNVPLHSALESEAKRINGEGKGSKYEKEWGVKKRLLKTTTRKWTAQ</sequence>
<proteinExistence type="predicted"/>
<accession>A0A4Y2C6E7</accession>
<evidence type="ECO:0000313" key="3">
    <source>
        <dbReference type="Proteomes" id="UP000499080"/>
    </source>
</evidence>
<dbReference type="OrthoDB" id="10557440at2759"/>
<name>A0A4Y2C6E7_ARAVE</name>
<dbReference type="AlphaFoldDB" id="A0A4Y2C6E7"/>
<keyword evidence="3" id="KW-1185">Reference proteome</keyword>
<organism evidence="2 3">
    <name type="scientific">Araneus ventricosus</name>
    <name type="common">Orbweaver spider</name>
    <name type="synonym">Epeira ventricosa</name>
    <dbReference type="NCBI Taxonomy" id="182803"/>
    <lineage>
        <taxon>Eukaryota</taxon>
        <taxon>Metazoa</taxon>
        <taxon>Ecdysozoa</taxon>
        <taxon>Arthropoda</taxon>
        <taxon>Chelicerata</taxon>
        <taxon>Arachnida</taxon>
        <taxon>Araneae</taxon>
        <taxon>Araneomorphae</taxon>
        <taxon>Entelegynae</taxon>
        <taxon>Araneoidea</taxon>
        <taxon>Araneidae</taxon>
        <taxon>Araneus</taxon>
    </lineage>
</organism>
<evidence type="ECO:0000256" key="1">
    <source>
        <dbReference type="SAM" id="MobiDB-lite"/>
    </source>
</evidence>
<protein>
    <submittedName>
        <fullName evidence="2">Uncharacterized protein</fullName>
    </submittedName>
</protein>
<dbReference type="EMBL" id="BGPR01000153">
    <property type="protein sequence ID" value="GBM00021.1"/>
    <property type="molecule type" value="Genomic_DNA"/>
</dbReference>
<evidence type="ECO:0000313" key="2">
    <source>
        <dbReference type="EMBL" id="GBM00021.1"/>
    </source>
</evidence>